<evidence type="ECO:0000313" key="25">
    <source>
        <dbReference type="Proteomes" id="UP000612746"/>
    </source>
</evidence>
<dbReference type="GO" id="GO:0004099">
    <property type="term" value="F:chitin deacetylase activity"/>
    <property type="evidence" value="ECO:0007669"/>
    <property type="project" value="UniProtKB-EC"/>
</dbReference>
<dbReference type="CDD" id="cd10952">
    <property type="entry name" value="CE4_MrCDA_like"/>
    <property type="match status" value="1"/>
</dbReference>
<evidence type="ECO:0000256" key="3">
    <source>
        <dbReference type="ARBA" id="ARBA00004609"/>
    </source>
</evidence>
<dbReference type="FunFam" id="3.20.20.370:FF:000004">
    <property type="entry name" value="Related to Chitin deacetylase"/>
    <property type="match status" value="1"/>
</dbReference>
<dbReference type="GO" id="GO:0046872">
    <property type="term" value="F:metal ion binding"/>
    <property type="evidence" value="ECO:0007669"/>
    <property type="project" value="UniProtKB-KW"/>
</dbReference>
<evidence type="ECO:0000256" key="17">
    <source>
        <dbReference type="ARBA" id="ARBA00023288"/>
    </source>
</evidence>
<dbReference type="GO" id="GO:0006032">
    <property type="term" value="P:chitin catabolic process"/>
    <property type="evidence" value="ECO:0007669"/>
    <property type="project" value="UniProtKB-KW"/>
</dbReference>
<keyword evidence="13" id="KW-0472">Membrane</keyword>
<evidence type="ECO:0000256" key="8">
    <source>
        <dbReference type="ARBA" id="ARBA00022622"/>
    </source>
</evidence>
<evidence type="ECO:0000256" key="20">
    <source>
        <dbReference type="ARBA" id="ARBA00024056"/>
    </source>
</evidence>
<evidence type="ECO:0000313" key="24">
    <source>
        <dbReference type="EMBL" id="KAG2177616.1"/>
    </source>
</evidence>
<organism evidence="24 25">
    <name type="scientific">Umbelopsis vinacea</name>
    <dbReference type="NCBI Taxonomy" id="44442"/>
    <lineage>
        <taxon>Eukaryota</taxon>
        <taxon>Fungi</taxon>
        <taxon>Fungi incertae sedis</taxon>
        <taxon>Mucoromycota</taxon>
        <taxon>Mucoromycotina</taxon>
        <taxon>Umbelopsidomycetes</taxon>
        <taxon>Umbelopsidales</taxon>
        <taxon>Umbelopsidaceae</taxon>
        <taxon>Umbelopsis</taxon>
    </lineage>
</organism>
<evidence type="ECO:0000256" key="10">
    <source>
        <dbReference type="ARBA" id="ARBA00022729"/>
    </source>
</evidence>
<proteinExistence type="inferred from homology"/>
<evidence type="ECO:0000256" key="16">
    <source>
        <dbReference type="ARBA" id="ARBA00023285"/>
    </source>
</evidence>
<gene>
    <name evidence="24" type="ORF">INT44_008130</name>
</gene>
<evidence type="ECO:0000256" key="1">
    <source>
        <dbReference type="ARBA" id="ARBA00001941"/>
    </source>
</evidence>
<keyword evidence="15" id="KW-0119">Carbohydrate metabolism</keyword>
<keyword evidence="25" id="KW-1185">Reference proteome</keyword>
<evidence type="ECO:0000256" key="13">
    <source>
        <dbReference type="ARBA" id="ARBA00023136"/>
    </source>
</evidence>
<dbReference type="InterPro" id="IPR011330">
    <property type="entry name" value="Glyco_hydro/deAcase_b/a-brl"/>
</dbReference>
<keyword evidence="17" id="KW-0449">Lipoprotein</keyword>
<dbReference type="Pfam" id="PF01522">
    <property type="entry name" value="Polysacc_deac_1"/>
    <property type="match status" value="1"/>
</dbReference>
<evidence type="ECO:0000256" key="7">
    <source>
        <dbReference type="ARBA" id="ARBA00022525"/>
    </source>
</evidence>
<evidence type="ECO:0000256" key="15">
    <source>
        <dbReference type="ARBA" id="ARBA00023277"/>
    </source>
</evidence>
<evidence type="ECO:0000256" key="4">
    <source>
        <dbReference type="ARBA" id="ARBA00010973"/>
    </source>
</evidence>
<comment type="caution">
    <text evidence="24">The sequence shown here is derived from an EMBL/GenBank/DDBJ whole genome shotgun (WGS) entry which is preliminary data.</text>
</comment>
<dbReference type="Gene3D" id="3.20.20.370">
    <property type="entry name" value="Glycoside hydrolase/deacetylase"/>
    <property type="match status" value="1"/>
</dbReference>
<dbReference type="GO" id="GO:0098552">
    <property type="term" value="C:side of membrane"/>
    <property type="evidence" value="ECO:0007669"/>
    <property type="project" value="UniProtKB-KW"/>
</dbReference>
<evidence type="ECO:0000256" key="12">
    <source>
        <dbReference type="ARBA" id="ARBA00023024"/>
    </source>
</evidence>
<dbReference type="GO" id="GO:0005886">
    <property type="term" value="C:plasma membrane"/>
    <property type="evidence" value="ECO:0007669"/>
    <property type="project" value="UniProtKB-SubCell"/>
</dbReference>
<name>A0A8H7PQW3_9FUNG</name>
<evidence type="ECO:0000256" key="9">
    <source>
        <dbReference type="ARBA" id="ARBA00022723"/>
    </source>
</evidence>
<keyword evidence="5" id="KW-1003">Cell membrane</keyword>
<feature type="domain" description="NodB homology" evidence="23">
    <location>
        <begin position="144"/>
        <end position="337"/>
    </location>
</feature>
<comment type="catalytic activity">
    <reaction evidence="21">
        <text>[(1-&gt;4)-N-acetyl-beta-D-glucosaminyl](n) + n H2O = chitosan + n acetate</text>
        <dbReference type="Rhea" id="RHEA:10464"/>
        <dbReference type="Rhea" id="RHEA-COMP:9593"/>
        <dbReference type="Rhea" id="RHEA-COMP:9597"/>
        <dbReference type="ChEBI" id="CHEBI:15377"/>
        <dbReference type="ChEBI" id="CHEBI:17029"/>
        <dbReference type="ChEBI" id="CHEBI:30089"/>
        <dbReference type="ChEBI" id="CHEBI:57704"/>
        <dbReference type="EC" id="3.5.1.41"/>
    </reaction>
    <physiologicalReaction direction="left-to-right" evidence="21">
        <dbReference type="Rhea" id="RHEA:10465"/>
    </physiologicalReaction>
</comment>
<keyword evidence="9" id="KW-0479">Metal-binding</keyword>
<evidence type="ECO:0000256" key="21">
    <source>
        <dbReference type="ARBA" id="ARBA00048494"/>
    </source>
</evidence>
<comment type="similarity">
    <text evidence="4">Belongs to the polysaccharide deacetylase family.</text>
</comment>
<keyword evidence="19" id="KW-0624">Polysaccharide degradation</keyword>
<comment type="cofactor">
    <cofactor evidence="1">
        <name>Co(2+)</name>
        <dbReference type="ChEBI" id="CHEBI:48828"/>
    </cofactor>
</comment>
<reference evidence="24" key="1">
    <citation type="submission" date="2020-12" db="EMBL/GenBank/DDBJ databases">
        <title>Metabolic potential, ecology and presence of endohyphal bacteria is reflected in genomic diversity of Mucoromycotina.</title>
        <authorList>
            <person name="Muszewska A."/>
            <person name="Okrasinska A."/>
            <person name="Steczkiewicz K."/>
            <person name="Drgas O."/>
            <person name="Orlowska M."/>
            <person name="Perlinska-Lenart U."/>
            <person name="Aleksandrzak-Piekarczyk T."/>
            <person name="Szatraj K."/>
            <person name="Zielenkiewicz U."/>
            <person name="Pilsyk S."/>
            <person name="Malc E."/>
            <person name="Mieczkowski P."/>
            <person name="Kruszewska J.S."/>
            <person name="Biernat P."/>
            <person name="Pawlowska J."/>
        </authorList>
    </citation>
    <scope>NUCLEOTIDE SEQUENCE</scope>
    <source>
        <strain evidence="24">WA0000051536</strain>
    </source>
</reference>
<evidence type="ECO:0000256" key="14">
    <source>
        <dbReference type="ARBA" id="ARBA00023180"/>
    </source>
</evidence>
<dbReference type="PROSITE" id="PS51677">
    <property type="entry name" value="NODB"/>
    <property type="match status" value="1"/>
</dbReference>
<keyword evidence="7" id="KW-0964">Secreted</keyword>
<evidence type="ECO:0000256" key="19">
    <source>
        <dbReference type="ARBA" id="ARBA00023326"/>
    </source>
</evidence>
<dbReference type="OrthoDB" id="407355at2759"/>
<feature type="signal peptide" evidence="22">
    <location>
        <begin position="1"/>
        <end position="20"/>
    </location>
</feature>
<evidence type="ECO:0000256" key="2">
    <source>
        <dbReference type="ARBA" id="ARBA00004191"/>
    </source>
</evidence>
<evidence type="ECO:0000256" key="22">
    <source>
        <dbReference type="SAM" id="SignalP"/>
    </source>
</evidence>
<dbReference type="GO" id="GO:0000272">
    <property type="term" value="P:polysaccharide catabolic process"/>
    <property type="evidence" value="ECO:0007669"/>
    <property type="project" value="UniProtKB-KW"/>
</dbReference>
<dbReference type="SUPFAM" id="SSF88713">
    <property type="entry name" value="Glycoside hydrolase/deacetylase"/>
    <property type="match status" value="1"/>
</dbReference>
<keyword evidence="6" id="KW-0134">Cell wall</keyword>
<evidence type="ECO:0000256" key="5">
    <source>
        <dbReference type="ARBA" id="ARBA00022475"/>
    </source>
</evidence>
<accession>A0A8H7PQW3</accession>
<protein>
    <recommendedName>
        <fullName evidence="20">chitin deacetylase</fullName>
        <ecNumber evidence="20">3.5.1.41</ecNumber>
    </recommendedName>
</protein>
<dbReference type="AlphaFoldDB" id="A0A8H7PQW3"/>
<dbReference type="GO" id="GO:0009272">
    <property type="term" value="P:fungal-type cell wall biogenesis"/>
    <property type="evidence" value="ECO:0007669"/>
    <property type="project" value="UniProtKB-ARBA"/>
</dbReference>
<evidence type="ECO:0000256" key="11">
    <source>
        <dbReference type="ARBA" id="ARBA00022801"/>
    </source>
</evidence>
<dbReference type="PANTHER" id="PTHR10587">
    <property type="entry name" value="GLYCOSYL TRANSFERASE-RELATED"/>
    <property type="match status" value="1"/>
</dbReference>
<dbReference type="Proteomes" id="UP000612746">
    <property type="component" value="Unassembled WGS sequence"/>
</dbReference>
<dbReference type="GO" id="GO:0071555">
    <property type="term" value="P:cell wall organization"/>
    <property type="evidence" value="ECO:0007669"/>
    <property type="project" value="UniProtKB-KW"/>
</dbReference>
<dbReference type="EMBL" id="JAEPRA010000012">
    <property type="protein sequence ID" value="KAG2177616.1"/>
    <property type="molecule type" value="Genomic_DNA"/>
</dbReference>
<evidence type="ECO:0000256" key="6">
    <source>
        <dbReference type="ARBA" id="ARBA00022512"/>
    </source>
</evidence>
<comment type="subcellular location">
    <subcellularLocation>
        <location evidence="3">Cell membrane</location>
        <topology evidence="3">Lipid-anchor</topology>
        <topology evidence="3">GPI-anchor</topology>
    </subcellularLocation>
    <subcellularLocation>
        <location evidence="2">Secreted</location>
        <location evidence="2">Cell wall</location>
    </subcellularLocation>
</comment>
<dbReference type="InterPro" id="IPR050248">
    <property type="entry name" value="Polysacc_deacetylase_ArnD"/>
</dbReference>
<sequence>MSAWKHVFTVAAFSAATVAASNMPANLPVITLPDIVQTTSYDVNTECTYYTLPGLTITPTEWPTIWATATTNGMNTSAEFTALYNSINWANAPNISVRTEVNGALSFTGYDASTDPDCWWSSSTCTTPKLAGVNADIFQCNEPETWGLTYDDGPNCSHNAFYDFLQQQSLTASMFYIGSNVLDWPAGAMRGLRDGHHISAHTWSHQLMTTLTNQEVLAELYYTQKALKTVIGVTPKYWRPPFGDIDDRVRWIATQLNLTAIIWNLDTNDWAAGDGETVAQVQAAYQDFITMGTNGTFATSGNIVLTHEINNTTMSFALEYIPQIKQAYKNVLDIATCANLSQPYSDSNITYLAFGASNTTASASASAGASGMSTVSGGSVAVSTAGAAVASGSSNVIQNAAAMFEPKTALMTAVALMVIGLFSQ</sequence>
<feature type="chain" id="PRO_5034931825" description="chitin deacetylase" evidence="22">
    <location>
        <begin position="21"/>
        <end position="424"/>
    </location>
</feature>
<keyword evidence="11" id="KW-0378">Hydrolase</keyword>
<evidence type="ECO:0000259" key="23">
    <source>
        <dbReference type="PROSITE" id="PS51677"/>
    </source>
</evidence>
<keyword evidence="8" id="KW-0336">GPI-anchor</keyword>
<dbReference type="PANTHER" id="PTHR10587:SF98">
    <property type="entry name" value="CHITIN DEACETYLASE"/>
    <property type="match status" value="1"/>
</dbReference>
<evidence type="ECO:0000256" key="18">
    <source>
        <dbReference type="ARBA" id="ARBA00023316"/>
    </source>
</evidence>
<keyword evidence="12" id="KW-0146">Chitin degradation</keyword>
<keyword evidence="16" id="KW-0170">Cobalt</keyword>
<keyword evidence="18" id="KW-0961">Cell wall biogenesis/degradation</keyword>
<dbReference type="EC" id="3.5.1.41" evidence="20"/>
<keyword evidence="10 22" id="KW-0732">Signal</keyword>
<keyword evidence="14" id="KW-0325">Glycoprotein</keyword>
<dbReference type="InterPro" id="IPR002509">
    <property type="entry name" value="NODB_dom"/>
</dbReference>